<dbReference type="Pfam" id="PF14322">
    <property type="entry name" value="SusD-like_3"/>
    <property type="match status" value="1"/>
</dbReference>
<evidence type="ECO:0000256" key="4">
    <source>
        <dbReference type="ARBA" id="ARBA00023136"/>
    </source>
</evidence>
<dbReference type="InterPro" id="IPR033985">
    <property type="entry name" value="SusD-like_N"/>
</dbReference>
<dbReference type="Proteomes" id="UP000295292">
    <property type="component" value="Unassembled WGS sequence"/>
</dbReference>
<evidence type="ECO:0000259" key="7">
    <source>
        <dbReference type="Pfam" id="PF14322"/>
    </source>
</evidence>
<evidence type="ECO:0000259" key="6">
    <source>
        <dbReference type="Pfam" id="PF07980"/>
    </source>
</evidence>
<accession>A0A4R6WCM5</accession>
<comment type="caution">
    <text evidence="8">The sequence shown here is derived from an EMBL/GenBank/DDBJ whole genome shotgun (WGS) entry which is preliminary data.</text>
</comment>
<dbReference type="SUPFAM" id="SSF48452">
    <property type="entry name" value="TPR-like"/>
    <property type="match status" value="1"/>
</dbReference>
<evidence type="ECO:0000256" key="5">
    <source>
        <dbReference type="ARBA" id="ARBA00023237"/>
    </source>
</evidence>
<keyword evidence="4" id="KW-0472">Membrane</keyword>
<dbReference type="RefSeq" id="WP_133586162.1">
    <property type="nucleotide sequence ID" value="NZ_SNYV01000017.1"/>
</dbReference>
<dbReference type="PROSITE" id="PS51257">
    <property type="entry name" value="PROKAR_LIPOPROTEIN"/>
    <property type="match status" value="1"/>
</dbReference>
<protein>
    <submittedName>
        <fullName evidence="8">SusD-like starch-binding protein associating with outer membrane</fullName>
    </submittedName>
</protein>
<comment type="subcellular location">
    <subcellularLocation>
        <location evidence="1">Cell outer membrane</location>
    </subcellularLocation>
</comment>
<proteinExistence type="inferred from homology"/>
<name>A0A4R6WCM5_9SPHI</name>
<dbReference type="OrthoDB" id="1100079at2"/>
<dbReference type="InterPro" id="IPR012944">
    <property type="entry name" value="SusD_RagB_dom"/>
</dbReference>
<evidence type="ECO:0000313" key="8">
    <source>
        <dbReference type="EMBL" id="TDQ75400.1"/>
    </source>
</evidence>
<keyword evidence="3" id="KW-0732">Signal</keyword>
<evidence type="ECO:0000256" key="2">
    <source>
        <dbReference type="ARBA" id="ARBA00006275"/>
    </source>
</evidence>
<dbReference type="Pfam" id="PF07980">
    <property type="entry name" value="SusD_RagB"/>
    <property type="match status" value="1"/>
</dbReference>
<keyword evidence="5" id="KW-0998">Cell outer membrane</keyword>
<gene>
    <name evidence="8" type="ORF">CLV99_4005</name>
</gene>
<evidence type="ECO:0000313" key="9">
    <source>
        <dbReference type="Proteomes" id="UP000295292"/>
    </source>
</evidence>
<comment type="similarity">
    <text evidence="2">Belongs to the SusD family.</text>
</comment>
<dbReference type="AlphaFoldDB" id="A0A4R6WCM5"/>
<evidence type="ECO:0000256" key="3">
    <source>
        <dbReference type="ARBA" id="ARBA00022729"/>
    </source>
</evidence>
<dbReference type="InterPro" id="IPR011990">
    <property type="entry name" value="TPR-like_helical_dom_sf"/>
</dbReference>
<keyword evidence="9" id="KW-1185">Reference proteome</keyword>
<dbReference type="EMBL" id="SNYV01000017">
    <property type="protein sequence ID" value="TDQ75400.1"/>
    <property type="molecule type" value="Genomic_DNA"/>
</dbReference>
<organism evidence="8 9">
    <name type="scientific">Sphingobacterium yanglingense</name>
    <dbReference type="NCBI Taxonomy" id="1437280"/>
    <lineage>
        <taxon>Bacteria</taxon>
        <taxon>Pseudomonadati</taxon>
        <taxon>Bacteroidota</taxon>
        <taxon>Sphingobacteriia</taxon>
        <taxon>Sphingobacteriales</taxon>
        <taxon>Sphingobacteriaceae</taxon>
        <taxon>Sphingobacterium</taxon>
    </lineage>
</organism>
<dbReference type="Gene3D" id="1.25.40.390">
    <property type="match status" value="1"/>
</dbReference>
<feature type="domain" description="RagB/SusD" evidence="6">
    <location>
        <begin position="350"/>
        <end position="463"/>
    </location>
</feature>
<evidence type="ECO:0000256" key="1">
    <source>
        <dbReference type="ARBA" id="ARBA00004442"/>
    </source>
</evidence>
<sequence length="485" mass="55371">MKKYIKYAFLVLAVGFSGCKDMLDIKPVHSMMPKSLEDFEAVLLGGYPKTDFFAKTDMLTDNVYANFNADNQPTQEHERWFTFSSSLLAPGTQSDPYWGQLYKSIFYANSVLDNLKKMTIEPAQKSLYEQVQGEAYALRAYCYFYLINYYADVYSPANLNLPGVPMPLNAEDVNTNTGNNERTPLGKVWEQILLDIDQASTLLSGKKITDRYRFSYNTMQLFRARVDLMMGNYESAIKYASLVINEYPLADLSGIEGLFENSSGGLKGVLNLNFGFVDTQVNKELMFFTGGKANNNPYYYGTGAMKPVEEILNLSKRYGELSDYRQFIYDPMEENATQQIKTGKTVYKMYASQTLLVYYVAFKASEAYLIRSEAQARLNKSELALNDINLILKSRMRKDFVKTLNVSDFADNAAVLNRVLEERRLELAFDAGLRFLDLRRFGKPEIVHVYKDAKVFTLKKDDPRYIMQIPPSESENSPGMPLNPR</sequence>
<reference evidence="8 9" key="1">
    <citation type="submission" date="2019-03" db="EMBL/GenBank/DDBJ databases">
        <title>Genomic Encyclopedia of Archaeal and Bacterial Type Strains, Phase II (KMG-II): from individual species to whole genera.</title>
        <authorList>
            <person name="Goeker M."/>
        </authorList>
    </citation>
    <scope>NUCLEOTIDE SEQUENCE [LARGE SCALE GENOMIC DNA]</scope>
    <source>
        <strain evidence="8 9">DSM 28353</strain>
    </source>
</reference>
<dbReference type="GO" id="GO:0009279">
    <property type="term" value="C:cell outer membrane"/>
    <property type="evidence" value="ECO:0007669"/>
    <property type="project" value="UniProtKB-SubCell"/>
</dbReference>
<feature type="domain" description="SusD-like N-terminal" evidence="7">
    <location>
        <begin position="23"/>
        <end position="215"/>
    </location>
</feature>